<dbReference type="GO" id="GO:0016020">
    <property type="term" value="C:membrane"/>
    <property type="evidence" value="ECO:0007669"/>
    <property type="project" value="UniProtKB-SubCell"/>
</dbReference>
<gene>
    <name evidence="7" type="ORF">NDU88_007261</name>
</gene>
<dbReference type="InterPro" id="IPR030417">
    <property type="entry name" value="MS4A"/>
</dbReference>
<dbReference type="PANTHER" id="PTHR23320">
    <property type="entry name" value="MEMBRANE-SPANNING 4-DOMAINS SUBFAMILY A MS4A -RELATED"/>
    <property type="match status" value="1"/>
</dbReference>
<keyword evidence="4 6" id="KW-1133">Transmembrane helix</keyword>
<dbReference type="InterPro" id="IPR007237">
    <property type="entry name" value="CD20-like"/>
</dbReference>
<proteinExistence type="inferred from homology"/>
<comment type="subcellular location">
    <subcellularLocation>
        <location evidence="1">Membrane</location>
        <topology evidence="1">Multi-pass membrane protein</topology>
    </subcellularLocation>
</comment>
<keyword evidence="3 6" id="KW-0812">Transmembrane</keyword>
<dbReference type="PANTHER" id="PTHR23320:SF128">
    <property type="entry name" value="MEMBRANE-SPANNING 4-DOMAINS SUBFAMILY A MEMBER 4A"/>
    <property type="match status" value="1"/>
</dbReference>
<evidence type="ECO:0000256" key="4">
    <source>
        <dbReference type="ARBA" id="ARBA00022989"/>
    </source>
</evidence>
<evidence type="ECO:0000256" key="3">
    <source>
        <dbReference type="ARBA" id="ARBA00022692"/>
    </source>
</evidence>
<sequence>MASAPTGLSSAVEMDLPPLPIKDKDGPALPAPLPRSLQKFYEGEPLALGITQILTGLFQISFGILLQEVGQGVSFGSPALSMNLPVWSGALYTISGILSVITACRPRSSLVKGGLVLNIICAFVAGIAGIVYLVTIVFHALALVLVRCTPQRPKCDTAKHHVFAFSLGIFLLFLFFSMLQFCVSISASAFGCKTLRQKDTVKEPVVVYQSVPVRENADISSQTLYPSADQKAVCPTNAENGGQHSQESSQDMNL</sequence>
<accession>A0AAV7SS06</accession>
<evidence type="ECO:0000313" key="8">
    <source>
        <dbReference type="Proteomes" id="UP001066276"/>
    </source>
</evidence>
<feature type="transmembrane region" description="Helical" evidence="6">
    <location>
        <begin position="162"/>
        <end position="190"/>
    </location>
</feature>
<organism evidence="7 8">
    <name type="scientific">Pleurodeles waltl</name>
    <name type="common">Iberian ribbed newt</name>
    <dbReference type="NCBI Taxonomy" id="8319"/>
    <lineage>
        <taxon>Eukaryota</taxon>
        <taxon>Metazoa</taxon>
        <taxon>Chordata</taxon>
        <taxon>Craniata</taxon>
        <taxon>Vertebrata</taxon>
        <taxon>Euteleostomi</taxon>
        <taxon>Amphibia</taxon>
        <taxon>Batrachia</taxon>
        <taxon>Caudata</taxon>
        <taxon>Salamandroidea</taxon>
        <taxon>Salamandridae</taxon>
        <taxon>Pleurodelinae</taxon>
        <taxon>Pleurodeles</taxon>
    </lineage>
</organism>
<dbReference type="Pfam" id="PF04103">
    <property type="entry name" value="CD20"/>
    <property type="match status" value="1"/>
</dbReference>
<reference evidence="7" key="1">
    <citation type="journal article" date="2022" name="bioRxiv">
        <title>Sequencing and chromosome-scale assembly of the giantPleurodeles waltlgenome.</title>
        <authorList>
            <person name="Brown T."/>
            <person name="Elewa A."/>
            <person name="Iarovenko S."/>
            <person name="Subramanian E."/>
            <person name="Araus A.J."/>
            <person name="Petzold A."/>
            <person name="Susuki M."/>
            <person name="Suzuki K.-i.T."/>
            <person name="Hayashi T."/>
            <person name="Toyoda A."/>
            <person name="Oliveira C."/>
            <person name="Osipova E."/>
            <person name="Leigh N.D."/>
            <person name="Simon A."/>
            <person name="Yun M.H."/>
        </authorList>
    </citation>
    <scope>NUCLEOTIDE SEQUENCE</scope>
    <source>
        <strain evidence="7">20211129_DDA</strain>
        <tissue evidence="7">Liver</tissue>
    </source>
</reference>
<feature type="transmembrane region" description="Helical" evidence="6">
    <location>
        <begin position="116"/>
        <end position="142"/>
    </location>
</feature>
<evidence type="ECO:0000256" key="2">
    <source>
        <dbReference type="ARBA" id="ARBA00009565"/>
    </source>
</evidence>
<comment type="similarity">
    <text evidence="2">Belongs to the MS4A family.</text>
</comment>
<keyword evidence="8" id="KW-1185">Reference proteome</keyword>
<keyword evidence="5 6" id="KW-0472">Membrane</keyword>
<dbReference type="Proteomes" id="UP001066276">
    <property type="component" value="Chromosome 4_2"/>
</dbReference>
<protein>
    <submittedName>
        <fullName evidence="7">Uncharacterized protein</fullName>
    </submittedName>
</protein>
<dbReference type="EMBL" id="JANPWB010000008">
    <property type="protein sequence ID" value="KAJ1166865.1"/>
    <property type="molecule type" value="Genomic_DNA"/>
</dbReference>
<name>A0AAV7SS06_PLEWA</name>
<dbReference type="AlphaFoldDB" id="A0AAV7SS06"/>
<evidence type="ECO:0000256" key="6">
    <source>
        <dbReference type="SAM" id="Phobius"/>
    </source>
</evidence>
<evidence type="ECO:0000313" key="7">
    <source>
        <dbReference type="EMBL" id="KAJ1166865.1"/>
    </source>
</evidence>
<comment type="caution">
    <text evidence="7">The sequence shown here is derived from an EMBL/GenBank/DDBJ whole genome shotgun (WGS) entry which is preliminary data.</text>
</comment>
<feature type="transmembrane region" description="Helical" evidence="6">
    <location>
        <begin position="86"/>
        <end position="104"/>
    </location>
</feature>
<evidence type="ECO:0000256" key="1">
    <source>
        <dbReference type="ARBA" id="ARBA00004141"/>
    </source>
</evidence>
<evidence type="ECO:0000256" key="5">
    <source>
        <dbReference type="ARBA" id="ARBA00023136"/>
    </source>
</evidence>